<dbReference type="PANTHER" id="PTHR31776:SF0">
    <property type="entry name" value="ALPHA-L-ARABINOFURANOSIDASE 1"/>
    <property type="match status" value="1"/>
</dbReference>
<keyword evidence="6" id="KW-0378">Hydrolase</keyword>
<protein>
    <recommendedName>
        <fullName evidence="4">non-reducing end alpha-L-arabinofuranosidase</fullName>
        <ecNumber evidence="4">3.2.1.55</ecNumber>
    </recommendedName>
</protein>
<evidence type="ECO:0000256" key="6">
    <source>
        <dbReference type="ARBA" id="ARBA00022801"/>
    </source>
</evidence>
<dbReference type="InterPro" id="IPR055235">
    <property type="entry name" value="ASD1_cat"/>
</dbReference>
<dbReference type="OrthoDB" id="406864at2759"/>
<evidence type="ECO:0000256" key="3">
    <source>
        <dbReference type="ARBA" id="ARBA00007186"/>
    </source>
</evidence>
<dbReference type="GO" id="GO:0046556">
    <property type="term" value="F:alpha-L-arabinofuranosidase activity"/>
    <property type="evidence" value="ECO:0007669"/>
    <property type="project" value="UniProtKB-EC"/>
</dbReference>
<evidence type="ECO:0000256" key="2">
    <source>
        <dbReference type="ARBA" id="ARBA00004834"/>
    </source>
</evidence>
<gene>
    <name evidence="10" type="ORF">PFICI_14945</name>
</gene>
<evidence type="ECO:0000256" key="5">
    <source>
        <dbReference type="ARBA" id="ARBA00022729"/>
    </source>
</evidence>
<name>W3WHE5_PESFW</name>
<evidence type="ECO:0000259" key="9">
    <source>
        <dbReference type="SMART" id="SM00813"/>
    </source>
</evidence>
<dbReference type="GeneID" id="19279958"/>
<dbReference type="GO" id="GO:0046373">
    <property type="term" value="P:L-arabinose metabolic process"/>
    <property type="evidence" value="ECO:0007669"/>
    <property type="project" value="InterPro"/>
</dbReference>
<dbReference type="InterPro" id="IPR017853">
    <property type="entry name" value="GH"/>
</dbReference>
<keyword evidence="11" id="KW-1185">Reference proteome</keyword>
<evidence type="ECO:0000256" key="1">
    <source>
        <dbReference type="ARBA" id="ARBA00001462"/>
    </source>
</evidence>
<dbReference type="GO" id="GO:0031222">
    <property type="term" value="P:arabinan catabolic process"/>
    <property type="evidence" value="ECO:0007669"/>
    <property type="project" value="UniProtKB-UniPathway"/>
</dbReference>
<dbReference type="Pfam" id="PF06964">
    <property type="entry name" value="Alpha-L-AF_C"/>
    <property type="match status" value="1"/>
</dbReference>
<dbReference type="Pfam" id="PF22848">
    <property type="entry name" value="ASD1_dom"/>
    <property type="match status" value="1"/>
</dbReference>
<keyword evidence="7" id="KW-0325">Glycoprotein</keyword>
<dbReference type="SMART" id="SM00813">
    <property type="entry name" value="Alpha-L-AF_C"/>
    <property type="match status" value="1"/>
</dbReference>
<comment type="catalytic activity">
    <reaction evidence="1">
        <text>Hydrolysis of terminal non-reducing alpha-L-arabinofuranoside residues in alpha-L-arabinosides.</text>
        <dbReference type="EC" id="3.2.1.55"/>
    </reaction>
</comment>
<dbReference type="KEGG" id="pfy:PFICI_14945"/>
<accession>W3WHE5</accession>
<evidence type="ECO:0000256" key="4">
    <source>
        <dbReference type="ARBA" id="ARBA00012670"/>
    </source>
</evidence>
<feature type="chain" id="PRO_5004833505" description="non-reducing end alpha-L-arabinofuranosidase" evidence="8">
    <location>
        <begin position="19"/>
        <end position="642"/>
    </location>
</feature>
<dbReference type="UniPathway" id="UPA00667"/>
<sequence length="642" mass="70339">MTKLWYLWLTVAQHFVAAQRQTLTVAASGGNKSSALLYGTLYEDIYHSGDGGLYAELLRNRAFQGSSQNGQASTTRTTDFWHPIGNVQLSVEDSTRALSEDLTYDLRMNVPAGTTGQIGFYNEGFWGFHVDAAKRYAVSFNIKGAYDGTVIAGFKNNITGAQLSSTAISVSSVDDTWTYIPPHTFQPTSTPGNANNTFTFLFDGSQLAGKSIQVNLLSLFKQTYRNRANGVREDLAGSFDGLKSSWVRLPGGNNMQGLSIGNEWHWDRTFGDLKNRQGHVGTWGDIQTDGFGILEMMQWATDANQTIVLGLFAGLHIGGDIVSEADIDGYVDSTMNYLEFLKGDSSTTWGAKRVNLGYPTPFKVDHIEIGNEDYLNGGTSSYYSYRFAAFWNRIRATYPSIALISSIFPPPVPGSDTWVDLHFYYNQNTFVSLFDRFDNANRSLPIIVGEYACIHEFDNGSPEIGAQTMGTALAEGIMLLGAERNSDIVMGTAYGALIKEYDEAPNTVAVIKHSADQILQSTSYYVQQIFSQYKGEETVSVTTQFGEGIDPLYWSATRTGSTRYLKLINYYGPSSVVDVVLQGTHSSTAQVVTLTAPDCSSTNKLSQLGGESTSITESTIVESDGKFTVIFGNPCEIKVLIA</sequence>
<reference evidence="11" key="1">
    <citation type="journal article" date="2015" name="BMC Genomics">
        <title>Genomic and transcriptomic analysis of the endophytic fungus Pestalotiopsis fici reveals its lifestyle and high potential for synthesis of natural products.</title>
        <authorList>
            <person name="Wang X."/>
            <person name="Zhang X."/>
            <person name="Liu L."/>
            <person name="Xiang M."/>
            <person name="Wang W."/>
            <person name="Sun X."/>
            <person name="Che Y."/>
            <person name="Guo L."/>
            <person name="Liu G."/>
            <person name="Guo L."/>
            <person name="Wang C."/>
            <person name="Yin W.B."/>
            <person name="Stadler M."/>
            <person name="Zhang X."/>
            <person name="Liu X."/>
        </authorList>
    </citation>
    <scope>NUCLEOTIDE SEQUENCE [LARGE SCALE GENOMIC DNA]</scope>
    <source>
        <strain evidence="11">W106-1 / CGMCC3.15140</strain>
    </source>
</reference>
<proteinExistence type="inferred from homology"/>
<dbReference type="AlphaFoldDB" id="W3WHE5"/>
<feature type="signal peptide" evidence="8">
    <location>
        <begin position="1"/>
        <end position="18"/>
    </location>
</feature>
<dbReference type="PANTHER" id="PTHR31776">
    <property type="entry name" value="ALPHA-L-ARABINOFURANOSIDASE 1"/>
    <property type="match status" value="1"/>
</dbReference>
<feature type="domain" description="Alpha-L-arabinofuranosidase C-terminal" evidence="9">
    <location>
        <begin position="449"/>
        <end position="635"/>
    </location>
</feature>
<evidence type="ECO:0000256" key="8">
    <source>
        <dbReference type="SAM" id="SignalP"/>
    </source>
</evidence>
<dbReference type="STRING" id="1229662.W3WHE5"/>
<comment type="similarity">
    <text evidence="3">Belongs to the glycosyl hydrolase 51 family.</text>
</comment>
<dbReference type="InterPro" id="IPR051563">
    <property type="entry name" value="Glycosyl_Hydrolase_51"/>
</dbReference>
<comment type="pathway">
    <text evidence="2">Glycan metabolism; L-arabinan degradation.</text>
</comment>
<dbReference type="OMA" id="PGRESDW"/>
<dbReference type="HOGENOM" id="CLU_010060_1_1_1"/>
<dbReference type="eggNOG" id="ENOG502QQEX">
    <property type="taxonomic scope" value="Eukaryota"/>
</dbReference>
<evidence type="ECO:0000313" key="11">
    <source>
        <dbReference type="Proteomes" id="UP000030651"/>
    </source>
</evidence>
<dbReference type="SUPFAM" id="SSF51445">
    <property type="entry name" value="(Trans)glycosidases"/>
    <property type="match status" value="1"/>
</dbReference>
<evidence type="ECO:0000256" key="7">
    <source>
        <dbReference type="ARBA" id="ARBA00023180"/>
    </source>
</evidence>
<evidence type="ECO:0000313" key="10">
    <source>
        <dbReference type="EMBL" id="ETS73340.1"/>
    </source>
</evidence>
<keyword evidence="5 8" id="KW-0732">Signal</keyword>
<dbReference type="EMBL" id="KI912122">
    <property type="protein sequence ID" value="ETS73340.1"/>
    <property type="molecule type" value="Genomic_DNA"/>
</dbReference>
<organism evidence="10 11">
    <name type="scientific">Pestalotiopsis fici (strain W106-1 / CGMCC3.15140)</name>
    <dbReference type="NCBI Taxonomy" id="1229662"/>
    <lineage>
        <taxon>Eukaryota</taxon>
        <taxon>Fungi</taxon>
        <taxon>Dikarya</taxon>
        <taxon>Ascomycota</taxon>
        <taxon>Pezizomycotina</taxon>
        <taxon>Sordariomycetes</taxon>
        <taxon>Xylariomycetidae</taxon>
        <taxon>Amphisphaeriales</taxon>
        <taxon>Sporocadaceae</taxon>
        <taxon>Pestalotiopsis</taxon>
    </lineage>
</organism>
<dbReference type="InterPro" id="IPR010720">
    <property type="entry name" value="Alpha-L-AF_C"/>
</dbReference>
<dbReference type="EC" id="3.2.1.55" evidence="4"/>
<dbReference type="Gene3D" id="3.20.20.80">
    <property type="entry name" value="Glycosidases"/>
    <property type="match status" value="1"/>
</dbReference>
<dbReference type="Proteomes" id="UP000030651">
    <property type="component" value="Unassembled WGS sequence"/>
</dbReference>
<dbReference type="RefSeq" id="XP_007841717.1">
    <property type="nucleotide sequence ID" value="XM_007843526.1"/>
</dbReference>
<dbReference type="InParanoid" id="W3WHE5"/>